<evidence type="ECO:0000313" key="2">
    <source>
        <dbReference type="Proteomes" id="UP000231987"/>
    </source>
</evidence>
<comment type="caution">
    <text evidence="1">The sequence shown here is derived from an EMBL/GenBank/DDBJ whole genome shotgun (WGS) entry which is preliminary data.</text>
</comment>
<reference evidence="1 2" key="1">
    <citation type="submission" date="2017-06" db="EMBL/GenBank/DDBJ databases">
        <title>Ensifer strains isolated from leguminous trees and herbs display diverse denitrification phenotypes with some acting as strong N2O sinks.</title>
        <authorList>
            <person name="Woliy K."/>
            <person name="Mania D."/>
            <person name="Bakken L.R."/>
            <person name="Frostegard A."/>
        </authorList>
    </citation>
    <scope>NUCLEOTIDE SEQUENCE [LARGE SCALE GENOMIC DNA]</scope>
    <source>
        <strain evidence="1 2">AC50a</strain>
    </source>
</reference>
<evidence type="ECO:0000313" key="1">
    <source>
        <dbReference type="EMBL" id="PJR12749.1"/>
    </source>
</evidence>
<protein>
    <submittedName>
        <fullName evidence="1">Uncharacterized protein</fullName>
    </submittedName>
</protein>
<accession>A0A2J0YWU3</accession>
<organism evidence="1 2">
    <name type="scientific">Rhizobium meliloti</name>
    <name type="common">Ensifer meliloti</name>
    <name type="synonym">Sinorhizobium meliloti</name>
    <dbReference type="NCBI Taxonomy" id="382"/>
    <lineage>
        <taxon>Bacteria</taxon>
        <taxon>Pseudomonadati</taxon>
        <taxon>Pseudomonadota</taxon>
        <taxon>Alphaproteobacteria</taxon>
        <taxon>Hyphomicrobiales</taxon>
        <taxon>Rhizobiaceae</taxon>
        <taxon>Sinorhizobium/Ensifer group</taxon>
        <taxon>Sinorhizobium</taxon>
    </lineage>
</organism>
<dbReference type="AlphaFoldDB" id="A0A2J0YWU3"/>
<proteinExistence type="predicted"/>
<sequence length="71" mass="7515">MAALAHSSGVSSIKLDATDPTTERALLSLGPTRGALIEMSSRGLSVLPIVCLANAAFIDHEMMSKFQTRNL</sequence>
<dbReference type="Proteomes" id="UP000231987">
    <property type="component" value="Unassembled WGS sequence"/>
</dbReference>
<dbReference type="EMBL" id="NJGD01000014">
    <property type="protein sequence ID" value="PJR12749.1"/>
    <property type="molecule type" value="Genomic_DNA"/>
</dbReference>
<gene>
    <name evidence="1" type="ORF">CEJ86_24465</name>
</gene>
<name>A0A2J0YWU3_RHIML</name>